<evidence type="ECO:0000256" key="15">
    <source>
        <dbReference type="SAM" id="SignalP"/>
    </source>
</evidence>
<dbReference type="PROSITE" id="PS00109">
    <property type="entry name" value="PROTEIN_KINASE_TYR"/>
    <property type="match status" value="1"/>
</dbReference>
<keyword evidence="6 12" id="KW-0067">ATP-binding</keyword>
<dbReference type="Gene3D" id="2.30.30.40">
    <property type="entry name" value="SH3 Domains"/>
    <property type="match status" value="1"/>
</dbReference>
<dbReference type="InterPro" id="IPR011009">
    <property type="entry name" value="Kinase-like_dom_sf"/>
</dbReference>
<feature type="compositionally biased region" description="Basic and acidic residues" evidence="14">
    <location>
        <begin position="33"/>
        <end position="54"/>
    </location>
</feature>
<dbReference type="SUPFAM" id="SSF56112">
    <property type="entry name" value="Protein kinase-like (PK-like)"/>
    <property type="match status" value="1"/>
</dbReference>
<dbReference type="PROSITE" id="PS50002">
    <property type="entry name" value="SH3"/>
    <property type="match status" value="1"/>
</dbReference>
<dbReference type="InterPro" id="IPR000980">
    <property type="entry name" value="SH2"/>
</dbReference>
<evidence type="ECO:0000256" key="14">
    <source>
        <dbReference type="SAM" id="MobiDB-lite"/>
    </source>
</evidence>
<dbReference type="PROSITE" id="PS50011">
    <property type="entry name" value="PROTEIN_KINASE_DOM"/>
    <property type="match status" value="1"/>
</dbReference>
<gene>
    <name evidence="20" type="primary">LOC116951385</name>
</gene>
<evidence type="ECO:0000259" key="18">
    <source>
        <dbReference type="PROSITE" id="PS50011"/>
    </source>
</evidence>
<comment type="similarity">
    <text evidence="13">Belongs to the protein kinase superfamily. Tyr protein kinase family.</text>
</comment>
<dbReference type="FunFam" id="1.10.510.10:FF:001512">
    <property type="entry name" value="Receptor tyrosine-protein kinase erbB-2"/>
    <property type="match status" value="1"/>
</dbReference>
<evidence type="ECO:0000256" key="4">
    <source>
        <dbReference type="ARBA" id="ARBA00022741"/>
    </source>
</evidence>
<evidence type="ECO:0000256" key="7">
    <source>
        <dbReference type="ARBA" id="ARBA00023136"/>
    </source>
</evidence>
<evidence type="ECO:0000256" key="2">
    <source>
        <dbReference type="ARBA" id="ARBA00022443"/>
    </source>
</evidence>
<keyword evidence="5 13" id="KW-0418">Kinase</keyword>
<evidence type="ECO:0000256" key="5">
    <source>
        <dbReference type="ARBA" id="ARBA00022777"/>
    </source>
</evidence>
<dbReference type="InterPro" id="IPR036028">
    <property type="entry name" value="SH3-like_dom_sf"/>
</dbReference>
<comment type="catalytic activity">
    <reaction evidence="9 13">
        <text>L-tyrosyl-[protein] + ATP = O-phospho-L-tyrosyl-[protein] + ADP + H(+)</text>
        <dbReference type="Rhea" id="RHEA:10596"/>
        <dbReference type="Rhea" id="RHEA-COMP:10136"/>
        <dbReference type="Rhea" id="RHEA-COMP:20101"/>
        <dbReference type="ChEBI" id="CHEBI:15378"/>
        <dbReference type="ChEBI" id="CHEBI:30616"/>
        <dbReference type="ChEBI" id="CHEBI:46858"/>
        <dbReference type="ChEBI" id="CHEBI:61978"/>
        <dbReference type="ChEBI" id="CHEBI:456216"/>
        <dbReference type="EC" id="2.7.10.2"/>
    </reaction>
</comment>
<dbReference type="GO" id="GO:0005524">
    <property type="term" value="F:ATP binding"/>
    <property type="evidence" value="ECO:0007669"/>
    <property type="project" value="UniProtKB-UniRule"/>
</dbReference>
<keyword evidence="19" id="KW-1185">Reference proteome</keyword>
<feature type="compositionally biased region" description="Pro residues" evidence="14">
    <location>
        <begin position="81"/>
        <end position="94"/>
    </location>
</feature>
<keyword evidence="7" id="KW-0472">Membrane</keyword>
<proteinExistence type="inferred from homology"/>
<keyword evidence="10" id="KW-0727">SH2 domain</keyword>
<evidence type="ECO:0000256" key="11">
    <source>
        <dbReference type="PROSITE-ProRule" id="PRU00192"/>
    </source>
</evidence>
<dbReference type="PROSITE" id="PS50001">
    <property type="entry name" value="SH2"/>
    <property type="match status" value="1"/>
</dbReference>
<comment type="subcellular location">
    <subcellularLocation>
        <location evidence="1">Endomembrane system</location>
    </subcellularLocation>
</comment>
<feature type="region of interest" description="Disordered" evidence="14">
    <location>
        <begin position="32"/>
        <end position="94"/>
    </location>
</feature>
<dbReference type="Proteomes" id="UP001318040">
    <property type="component" value="Chromosome 43"/>
</dbReference>
<dbReference type="SMART" id="SM00326">
    <property type="entry name" value="SH3"/>
    <property type="match status" value="1"/>
</dbReference>
<dbReference type="Pfam" id="PF07714">
    <property type="entry name" value="PK_Tyr_Ser-Thr"/>
    <property type="match status" value="1"/>
</dbReference>
<evidence type="ECO:0000256" key="9">
    <source>
        <dbReference type="ARBA" id="ARBA00051245"/>
    </source>
</evidence>
<dbReference type="PROSITE" id="PS00107">
    <property type="entry name" value="PROTEIN_KINASE_ATP"/>
    <property type="match status" value="1"/>
</dbReference>
<dbReference type="KEGG" id="pmrn:116951385"/>
<name>A0AAJ7U002_PETMA</name>
<dbReference type="SMART" id="SM00219">
    <property type="entry name" value="TyrKc"/>
    <property type="match status" value="1"/>
</dbReference>
<dbReference type="SUPFAM" id="SSF55550">
    <property type="entry name" value="SH2 domain"/>
    <property type="match status" value="1"/>
</dbReference>
<dbReference type="GO" id="GO:0030182">
    <property type="term" value="P:neuron differentiation"/>
    <property type="evidence" value="ECO:0007669"/>
    <property type="project" value="UniProtKB-ARBA"/>
</dbReference>
<dbReference type="InterPro" id="IPR036860">
    <property type="entry name" value="SH2_dom_sf"/>
</dbReference>
<dbReference type="GO" id="GO:0050793">
    <property type="term" value="P:regulation of developmental process"/>
    <property type="evidence" value="ECO:0007669"/>
    <property type="project" value="UniProtKB-ARBA"/>
</dbReference>
<evidence type="ECO:0000256" key="3">
    <source>
        <dbReference type="ARBA" id="ARBA00022679"/>
    </source>
</evidence>
<dbReference type="RefSeq" id="XP_032825813.1">
    <property type="nucleotide sequence ID" value="XM_032969922.1"/>
</dbReference>
<dbReference type="GO" id="GO:0048468">
    <property type="term" value="P:cell development"/>
    <property type="evidence" value="ECO:0007669"/>
    <property type="project" value="UniProtKB-ARBA"/>
</dbReference>
<evidence type="ECO:0000256" key="12">
    <source>
        <dbReference type="PROSITE-ProRule" id="PRU10141"/>
    </source>
</evidence>
<dbReference type="PRINTS" id="PR00401">
    <property type="entry name" value="SH2DOMAIN"/>
</dbReference>
<sequence>MGAKCCSLCSICSICSLCSICSICCCCCSGSKGRGETRRSEGDGAACEDKKSSERFPAPGKKQVHHNETFDNIYEHSPAPARSPTPPPLPPPPLPERRRYVALRAFESPESNVLSVAEGAAVEVLDCDVAAGWWWCRAGGDGGEMERRAAPTQREGFLPASLVAPVDSVEAQDWYFGSLSRFESSSRLLGNPVGTFLVRDGGVVLVAPGEVKNYRVHRSDEGFYIKRGKAYASVHELLLHYHARDGRQLPVLTQPCAKEVQSDVMSPHPKWAECWEVNPSHLHRVRTLGKGQSGEVWKGVYQERYHVAVKTLHPGLPVEELHREAQIMKTLSHENLLRLYAVCVHEGHVSLITELMRGDLQAFLRSEEGRGLHLCELLHLGAQVSSGMEYLAARGFVHRDLAARNVLVDASLRCCIGDFSLALAHAQSSPMGKIPTRWTAPEGLTGQCFTTKSDVWSFGVLLYEIFTFGQRPYSHIRNNRDVQVAVLCGYRLPQPARCPSPVYATMVECWSEQEEARPCFSVLRERLQALLRLEQDNEE</sequence>
<dbReference type="InterPro" id="IPR001245">
    <property type="entry name" value="Ser-Thr/Tyr_kinase_cat_dom"/>
</dbReference>
<dbReference type="InterPro" id="IPR001452">
    <property type="entry name" value="SH3_domain"/>
</dbReference>
<dbReference type="InterPro" id="IPR017441">
    <property type="entry name" value="Protein_kinase_ATP_BS"/>
</dbReference>
<evidence type="ECO:0000256" key="13">
    <source>
        <dbReference type="RuleBase" id="RU362096"/>
    </source>
</evidence>
<dbReference type="SUPFAM" id="SSF50044">
    <property type="entry name" value="SH3-domain"/>
    <property type="match status" value="1"/>
</dbReference>
<dbReference type="GO" id="GO:0004715">
    <property type="term" value="F:non-membrane spanning protein tyrosine kinase activity"/>
    <property type="evidence" value="ECO:0007669"/>
    <property type="project" value="UniProtKB-EC"/>
</dbReference>
<dbReference type="InterPro" id="IPR020635">
    <property type="entry name" value="Tyr_kinase_cat_dom"/>
</dbReference>
<dbReference type="Pfam" id="PF00017">
    <property type="entry name" value="SH2"/>
    <property type="match status" value="1"/>
</dbReference>
<feature type="domain" description="SH2" evidence="16">
    <location>
        <begin position="174"/>
        <end position="256"/>
    </location>
</feature>
<evidence type="ECO:0000259" key="16">
    <source>
        <dbReference type="PROSITE" id="PS50001"/>
    </source>
</evidence>
<keyword evidence="8 13" id="KW-0829">Tyrosine-protein kinase</keyword>
<keyword evidence="2 11" id="KW-0728">SH3 domain</keyword>
<dbReference type="PRINTS" id="PR00109">
    <property type="entry name" value="TYRKINASE"/>
</dbReference>
<dbReference type="AlphaFoldDB" id="A0AAJ7U002"/>
<evidence type="ECO:0000256" key="10">
    <source>
        <dbReference type="PROSITE-ProRule" id="PRU00191"/>
    </source>
</evidence>
<feature type="domain" description="SH3" evidence="17">
    <location>
        <begin position="95"/>
        <end position="168"/>
    </location>
</feature>
<dbReference type="InterPro" id="IPR008266">
    <property type="entry name" value="Tyr_kinase_AS"/>
</dbReference>
<evidence type="ECO:0000313" key="19">
    <source>
        <dbReference type="Proteomes" id="UP001318040"/>
    </source>
</evidence>
<evidence type="ECO:0000313" key="20">
    <source>
        <dbReference type="RefSeq" id="XP_032825813.1"/>
    </source>
</evidence>
<feature type="binding site" evidence="12">
    <location>
        <position position="310"/>
    </location>
    <ligand>
        <name>ATP</name>
        <dbReference type="ChEBI" id="CHEBI:30616"/>
    </ligand>
</feature>
<keyword evidence="3 13" id="KW-0808">Transferase</keyword>
<evidence type="ECO:0000256" key="1">
    <source>
        <dbReference type="ARBA" id="ARBA00004308"/>
    </source>
</evidence>
<dbReference type="GO" id="GO:0012505">
    <property type="term" value="C:endomembrane system"/>
    <property type="evidence" value="ECO:0007669"/>
    <property type="project" value="UniProtKB-SubCell"/>
</dbReference>
<dbReference type="InterPro" id="IPR000719">
    <property type="entry name" value="Prot_kinase_dom"/>
</dbReference>
<keyword evidence="15" id="KW-0732">Signal</keyword>
<feature type="domain" description="Protein kinase" evidence="18">
    <location>
        <begin position="282"/>
        <end position="531"/>
    </location>
</feature>
<dbReference type="SMART" id="SM00252">
    <property type="entry name" value="SH2"/>
    <property type="match status" value="1"/>
</dbReference>
<dbReference type="Gene3D" id="3.30.505.10">
    <property type="entry name" value="SH2 domain"/>
    <property type="match status" value="1"/>
</dbReference>
<feature type="chain" id="PRO_5042571513" description="Tyrosine-protein kinase" evidence="15">
    <location>
        <begin position="34"/>
        <end position="539"/>
    </location>
</feature>
<evidence type="ECO:0000256" key="8">
    <source>
        <dbReference type="ARBA" id="ARBA00023137"/>
    </source>
</evidence>
<feature type="signal peptide" evidence="15">
    <location>
        <begin position="1"/>
        <end position="33"/>
    </location>
</feature>
<accession>A0AAJ7U002</accession>
<reference evidence="20" key="1">
    <citation type="submission" date="2025-08" db="UniProtKB">
        <authorList>
            <consortium name="RefSeq"/>
        </authorList>
    </citation>
    <scope>IDENTIFICATION</scope>
    <source>
        <tissue evidence="20">Sperm</tissue>
    </source>
</reference>
<evidence type="ECO:0000256" key="6">
    <source>
        <dbReference type="ARBA" id="ARBA00022840"/>
    </source>
</evidence>
<organism evidence="19 20">
    <name type="scientific">Petromyzon marinus</name>
    <name type="common">Sea lamprey</name>
    <dbReference type="NCBI Taxonomy" id="7757"/>
    <lineage>
        <taxon>Eukaryota</taxon>
        <taxon>Metazoa</taxon>
        <taxon>Chordata</taxon>
        <taxon>Craniata</taxon>
        <taxon>Vertebrata</taxon>
        <taxon>Cyclostomata</taxon>
        <taxon>Hyperoartia</taxon>
        <taxon>Petromyzontiformes</taxon>
        <taxon>Petromyzontidae</taxon>
        <taxon>Petromyzon</taxon>
    </lineage>
</organism>
<evidence type="ECO:0000259" key="17">
    <source>
        <dbReference type="PROSITE" id="PS50002"/>
    </source>
</evidence>
<dbReference type="InterPro" id="IPR050198">
    <property type="entry name" value="Non-receptor_tyrosine_kinases"/>
</dbReference>
<dbReference type="Gene3D" id="1.10.510.10">
    <property type="entry name" value="Transferase(Phosphotransferase) domain 1"/>
    <property type="match status" value="1"/>
</dbReference>
<dbReference type="PANTHER" id="PTHR24418">
    <property type="entry name" value="TYROSINE-PROTEIN KINASE"/>
    <property type="match status" value="1"/>
</dbReference>
<keyword evidence="4 12" id="KW-0547">Nucleotide-binding</keyword>
<dbReference type="EC" id="2.7.10.2" evidence="13"/>
<protein>
    <recommendedName>
        <fullName evidence="13">Tyrosine-protein kinase</fullName>
        <ecNumber evidence="13">2.7.10.2</ecNumber>
    </recommendedName>
</protein>